<keyword evidence="1" id="KW-1133">Transmembrane helix</keyword>
<name>A0A4Y6HTB9_ENTFL</name>
<feature type="transmembrane region" description="Helical" evidence="1">
    <location>
        <begin position="161"/>
        <end position="182"/>
    </location>
</feature>
<reference evidence="2" key="1">
    <citation type="journal article" date="2019" name="J. Antimicrob. Chemother.">
        <title>Transfer dynamics of Tn6648, a composite integrative conjugative element generated by tandem accretion of Tn5801 and Tn6647 in Enterococcus faecalis.</title>
        <authorList>
            <person name="Leon-Sampedro R."/>
            <person name="Fernandez-de-Bobadilla M.D."/>
            <person name="San Millan A."/>
            <person name="Baquero F."/>
            <person name="Coque T.M."/>
        </authorList>
    </citation>
    <scope>NUCLEOTIDE SEQUENCE</scope>
    <source>
        <strain evidence="2">JH2-2</strain>
    </source>
</reference>
<keyword evidence="1" id="KW-0472">Membrane</keyword>
<feature type="transmembrane region" description="Helical" evidence="1">
    <location>
        <begin position="130"/>
        <end position="155"/>
    </location>
</feature>
<organism evidence="2">
    <name type="scientific">Enterococcus faecalis</name>
    <name type="common">Streptococcus faecalis</name>
    <dbReference type="NCBI Taxonomy" id="1351"/>
    <lineage>
        <taxon>Bacteria</taxon>
        <taxon>Bacillati</taxon>
        <taxon>Bacillota</taxon>
        <taxon>Bacilli</taxon>
        <taxon>Lactobacillales</taxon>
        <taxon>Enterococcaceae</taxon>
        <taxon>Enterococcus</taxon>
    </lineage>
</organism>
<protein>
    <recommendedName>
        <fullName evidence="3">ABC transporter permease</fullName>
    </recommendedName>
</protein>
<gene>
    <name evidence="2" type="ORF">POJLOBNM_00008</name>
</gene>
<feature type="transmembrane region" description="Helical" evidence="1">
    <location>
        <begin position="189"/>
        <end position="206"/>
    </location>
</feature>
<feature type="transmembrane region" description="Helical" evidence="1">
    <location>
        <begin position="50"/>
        <end position="73"/>
    </location>
</feature>
<dbReference type="PANTHER" id="PTHR37305">
    <property type="entry name" value="INTEGRAL MEMBRANE PROTEIN-RELATED"/>
    <property type="match status" value="1"/>
</dbReference>
<sequence length="252" mass="28067">MLDLVICEFAKLKRLKFVQLSILAAFLFPIPITFFMYADGMTFDHLFRANFMYGSLLLLPCVLGIVASMLFFMEQDNETLKNLVTIPVSRESIVLAKLAVIIILSIVYSVANLFVSILGGLIVSGVEDILYRLLISILLGILIGIATLPIILVIVYFNKSFIFSIIVSFLYASTGFAITLFFSASPESINAVASILPISIVFKWYLTLFPVEEALSYVLPYTSSTLETFIIMVIYAVVFVSLSAIVYKKNEI</sequence>
<dbReference type="AlphaFoldDB" id="A0A4Y6HTB9"/>
<evidence type="ECO:0000256" key="1">
    <source>
        <dbReference type="SAM" id="Phobius"/>
    </source>
</evidence>
<proteinExistence type="predicted"/>
<feature type="transmembrane region" description="Helical" evidence="1">
    <location>
        <begin position="226"/>
        <end position="247"/>
    </location>
</feature>
<dbReference type="RefSeq" id="WP_002388728.1">
    <property type="nucleotide sequence ID" value="NZ_CBCRVX010000004.1"/>
</dbReference>
<dbReference type="PANTHER" id="PTHR37305:SF1">
    <property type="entry name" value="MEMBRANE PROTEIN"/>
    <property type="match status" value="1"/>
</dbReference>
<dbReference type="Pfam" id="PF12730">
    <property type="entry name" value="ABC2_membrane_4"/>
    <property type="match status" value="1"/>
</dbReference>
<dbReference type="EMBL" id="MK590022">
    <property type="protein sequence ID" value="QDF59356.1"/>
    <property type="molecule type" value="Genomic_DNA"/>
</dbReference>
<feature type="transmembrane region" description="Helical" evidence="1">
    <location>
        <begin position="20"/>
        <end position="38"/>
    </location>
</feature>
<evidence type="ECO:0000313" key="2">
    <source>
        <dbReference type="EMBL" id="QDF59356.1"/>
    </source>
</evidence>
<keyword evidence="1" id="KW-0812">Transmembrane</keyword>
<accession>A0A4Y6HTB9</accession>
<evidence type="ECO:0008006" key="3">
    <source>
        <dbReference type="Google" id="ProtNLM"/>
    </source>
</evidence>
<feature type="transmembrane region" description="Helical" evidence="1">
    <location>
        <begin position="93"/>
        <end position="123"/>
    </location>
</feature>